<evidence type="ECO:0000313" key="1">
    <source>
        <dbReference type="EMBL" id="KAJ9112262.1"/>
    </source>
</evidence>
<name>A0ACC2WP32_9TREE</name>
<keyword evidence="2" id="KW-1185">Reference proteome</keyword>
<organism evidence="1 2">
    <name type="scientific">Naganishia vaughanmartiniae</name>
    <dbReference type="NCBI Taxonomy" id="1424756"/>
    <lineage>
        <taxon>Eukaryota</taxon>
        <taxon>Fungi</taxon>
        <taxon>Dikarya</taxon>
        <taxon>Basidiomycota</taxon>
        <taxon>Agaricomycotina</taxon>
        <taxon>Tremellomycetes</taxon>
        <taxon>Filobasidiales</taxon>
        <taxon>Filobasidiaceae</taxon>
        <taxon>Naganishia</taxon>
    </lineage>
</organism>
<dbReference type="EMBL" id="JASBWU010000026">
    <property type="protein sequence ID" value="KAJ9112262.1"/>
    <property type="molecule type" value="Genomic_DNA"/>
</dbReference>
<proteinExistence type="predicted"/>
<evidence type="ECO:0000313" key="2">
    <source>
        <dbReference type="Proteomes" id="UP001243375"/>
    </source>
</evidence>
<sequence>MEMCFGDPKGEGWEIWIRGDQLHILVNDFRKELLRLRKLKVKNFGELDFWVSTLLDELQRLYALPQTTATPSDDNLIDPASTTLVPPTAESSQRRSSRSPSRPLAFDQAPFPRVLNTEVVGKPPGSKVATAKPTPSVSPSAHNSTRTAVRTSFSPDPPPMSPAASVPSKPKRPLPRRNHPSLTKPFVPPIMNTNLKVPHATLSPTDGGKSQYRVQHGLEYRSDNEPLFDADVDDAFANEPDVFDNDPSESQAQDRESKGGEEGEYEVDSQEVNAAEDDYSDEEEDEGVEESGSEDDDPDQYIPKRSISRKVRDIVTVEDSDEVDDDDPIWVNPEAGPRRLRKHKAAKAQAVSSKARKLKQQSMSSARALHNHSSAQASSSKSSNPPAGITSAFSARAHSNSKRKPTVEAAKPSHSKRPRIQQLSQSMPHTPDTPASSAQSTPGTRTTTETGTEADTDQGTPTVEISRNELFAHLSAQ</sequence>
<comment type="caution">
    <text evidence="1">The sequence shown here is derived from an EMBL/GenBank/DDBJ whole genome shotgun (WGS) entry which is preliminary data.</text>
</comment>
<accession>A0ACC2WP32</accession>
<gene>
    <name evidence="1" type="ORF">QFC22_006346</name>
</gene>
<reference evidence="1" key="1">
    <citation type="submission" date="2023-04" db="EMBL/GenBank/DDBJ databases">
        <title>Draft Genome sequencing of Naganishia species isolated from polar environments using Oxford Nanopore Technology.</title>
        <authorList>
            <person name="Leo P."/>
            <person name="Venkateswaran K."/>
        </authorList>
    </citation>
    <scope>NUCLEOTIDE SEQUENCE</scope>
    <source>
        <strain evidence="1">MNA-CCFEE 5425</strain>
    </source>
</reference>
<protein>
    <submittedName>
        <fullName evidence="1">Uncharacterized protein</fullName>
    </submittedName>
</protein>
<dbReference type="Proteomes" id="UP001243375">
    <property type="component" value="Unassembled WGS sequence"/>
</dbReference>